<dbReference type="SUPFAM" id="SSF47986">
    <property type="entry name" value="DEATH domain"/>
    <property type="match status" value="1"/>
</dbReference>
<dbReference type="SUPFAM" id="SSF52200">
    <property type="entry name" value="Toll/Interleukin receptor TIR domain"/>
    <property type="match status" value="1"/>
</dbReference>
<evidence type="ECO:0000313" key="3">
    <source>
        <dbReference type="Proteomes" id="UP000005205"/>
    </source>
</evidence>
<dbReference type="GO" id="GO:0034142">
    <property type="term" value="P:toll-like receptor 4 signaling pathway"/>
    <property type="evidence" value="ECO:0007669"/>
    <property type="project" value="TreeGrafter"/>
</dbReference>
<dbReference type="GO" id="GO:0045087">
    <property type="term" value="P:innate immune response"/>
    <property type="evidence" value="ECO:0007669"/>
    <property type="project" value="TreeGrafter"/>
</dbReference>
<dbReference type="PROSITE" id="PS50104">
    <property type="entry name" value="TIR"/>
    <property type="match status" value="1"/>
</dbReference>
<dbReference type="AlphaFoldDB" id="A0A158P3V3"/>
<dbReference type="EnsemblMetazoa" id="XM_012209071.1">
    <property type="protein sequence ID" value="XP_012064461.1"/>
    <property type="gene ID" value="LOC105627791"/>
</dbReference>
<dbReference type="InParanoid" id="A0A158P3V3"/>
<dbReference type="Gene3D" id="3.40.50.10140">
    <property type="entry name" value="Toll/interleukin-1 receptor homology (TIR) domain"/>
    <property type="match status" value="1"/>
</dbReference>
<dbReference type="GO" id="GO:0043123">
    <property type="term" value="P:positive regulation of canonical NF-kappaB signal transduction"/>
    <property type="evidence" value="ECO:0007669"/>
    <property type="project" value="InterPro"/>
</dbReference>
<keyword evidence="3" id="KW-1185">Reference proteome</keyword>
<dbReference type="Pfam" id="PF13676">
    <property type="entry name" value="TIR_2"/>
    <property type="match status" value="1"/>
</dbReference>
<gene>
    <name evidence="2" type="primary">105627791</name>
</gene>
<dbReference type="STRING" id="12957.A0A158P3V3"/>
<reference evidence="2" key="2">
    <citation type="submission" date="2016-04" db="UniProtKB">
        <authorList>
            <consortium name="EnsemblMetazoa"/>
        </authorList>
    </citation>
    <scope>IDENTIFICATION</scope>
</reference>
<dbReference type="FunCoup" id="A0A158P3V3">
    <property type="interactions" value="364"/>
</dbReference>
<dbReference type="InterPro" id="IPR000157">
    <property type="entry name" value="TIR_dom"/>
</dbReference>
<dbReference type="GO" id="GO:0008063">
    <property type="term" value="P:Toll signaling pathway"/>
    <property type="evidence" value="ECO:0007669"/>
    <property type="project" value="TreeGrafter"/>
</dbReference>
<dbReference type="KEGG" id="acep:105627791"/>
<dbReference type="EMBL" id="ADTU01008564">
    <property type="status" value="NOT_ANNOTATED_CDS"/>
    <property type="molecule type" value="Genomic_DNA"/>
</dbReference>
<dbReference type="Proteomes" id="UP000005205">
    <property type="component" value="Unassembled WGS sequence"/>
</dbReference>
<sequence length="437" mass="50872">MTIDLSTVPLVAATVASRQVIATMLNPVKVLPSDNGLPRDWRGLAHQLEFSSKFVSMLVSHSDPTMRIFTELTDKNKKDFTIKDFQAMMEQMDRWDVIDDTEALFHFFIVVESDAERYLEHQQRAQMSADRIDECTDKKILTLDDIHRLKQGLALQYYDAFLLYAEEDIVFVKQMIEKLEIQFKLKLCLKDRDLVAGLEFEHEAVMELISERCNRLLIIVSPNLMKHSANKFFLNYTQALSIEKRQRKIIPCIYKSCELPFQLKYIFNLDYNRKELFDFWGRLRDSIQTSNSTVTSSSTQIGNSSIMKETTEIKKTFSDKYIDESYITQKTNEALKFPQQKSENCKDEIIAKAISDIETLNVNNKKNKTLLRWEKITSNLKMKQTKKSDQLTTEAIVQNLPSVDNLDSLDLSNTHIYKKKKKNLFSKFTKKKISVKT</sequence>
<feature type="domain" description="TIR" evidence="1">
    <location>
        <begin position="156"/>
        <end position="287"/>
    </location>
</feature>
<dbReference type="Gene3D" id="1.10.533.10">
    <property type="entry name" value="Death Domain, Fas"/>
    <property type="match status" value="1"/>
</dbReference>
<name>A0A158P3V3_ATTCE</name>
<dbReference type="InterPro" id="IPR017281">
    <property type="entry name" value="Myelin_different_resp_MyD88"/>
</dbReference>
<organism evidence="2 3">
    <name type="scientific">Atta cephalotes</name>
    <name type="common">Leafcutter ant</name>
    <dbReference type="NCBI Taxonomy" id="12957"/>
    <lineage>
        <taxon>Eukaryota</taxon>
        <taxon>Metazoa</taxon>
        <taxon>Ecdysozoa</taxon>
        <taxon>Arthropoda</taxon>
        <taxon>Hexapoda</taxon>
        <taxon>Insecta</taxon>
        <taxon>Pterygota</taxon>
        <taxon>Neoptera</taxon>
        <taxon>Endopterygota</taxon>
        <taxon>Hymenoptera</taxon>
        <taxon>Apocrita</taxon>
        <taxon>Aculeata</taxon>
        <taxon>Formicoidea</taxon>
        <taxon>Formicidae</taxon>
        <taxon>Myrmicinae</taxon>
        <taxon>Atta</taxon>
    </lineage>
</organism>
<dbReference type="InterPro" id="IPR011029">
    <property type="entry name" value="DEATH-like_dom_sf"/>
</dbReference>
<protein>
    <recommendedName>
        <fullName evidence="1">TIR domain-containing protein</fullName>
    </recommendedName>
</protein>
<dbReference type="PANTHER" id="PTHR15079:SF3">
    <property type="entry name" value="MYELOID DIFFERENTIATION PRIMARY RESPONSE PROTEIN MYD88"/>
    <property type="match status" value="1"/>
</dbReference>
<dbReference type="eggNOG" id="ENOG502QWKI">
    <property type="taxonomic scope" value="Eukaryota"/>
</dbReference>
<dbReference type="GO" id="GO:0002755">
    <property type="term" value="P:MyD88-dependent toll-like receptor signaling pathway"/>
    <property type="evidence" value="ECO:0007669"/>
    <property type="project" value="InterPro"/>
</dbReference>
<accession>A0A158P3V3</accession>
<proteinExistence type="predicted"/>
<dbReference type="GO" id="GO:0050830">
    <property type="term" value="P:defense response to Gram-positive bacterium"/>
    <property type="evidence" value="ECO:0007669"/>
    <property type="project" value="TreeGrafter"/>
</dbReference>
<evidence type="ECO:0000313" key="2">
    <source>
        <dbReference type="EnsemblMetazoa" id="XP_012064461.1"/>
    </source>
</evidence>
<dbReference type="InterPro" id="IPR035897">
    <property type="entry name" value="Toll_tir_struct_dom_sf"/>
</dbReference>
<evidence type="ECO:0000259" key="1">
    <source>
        <dbReference type="PROSITE" id="PS50104"/>
    </source>
</evidence>
<reference evidence="3" key="1">
    <citation type="journal article" date="2011" name="PLoS Genet.">
        <title>The genome sequence of the leaf-cutter ant Atta cephalotes reveals insights into its obligate symbiotic lifestyle.</title>
        <authorList>
            <person name="Suen G."/>
            <person name="Teiling C."/>
            <person name="Li L."/>
            <person name="Holt C."/>
            <person name="Abouheif E."/>
            <person name="Bornberg-Bauer E."/>
            <person name="Bouffard P."/>
            <person name="Caldera E.J."/>
            <person name="Cash E."/>
            <person name="Cavanaugh A."/>
            <person name="Denas O."/>
            <person name="Elhaik E."/>
            <person name="Fave M.J."/>
            <person name="Gadau J."/>
            <person name="Gibson J.D."/>
            <person name="Graur D."/>
            <person name="Grubbs K.J."/>
            <person name="Hagen D.E."/>
            <person name="Harkins T.T."/>
            <person name="Helmkampf M."/>
            <person name="Hu H."/>
            <person name="Johnson B.R."/>
            <person name="Kim J."/>
            <person name="Marsh S.E."/>
            <person name="Moeller J.A."/>
            <person name="Munoz-Torres M.C."/>
            <person name="Murphy M.C."/>
            <person name="Naughton M.C."/>
            <person name="Nigam S."/>
            <person name="Overson R."/>
            <person name="Rajakumar R."/>
            <person name="Reese J.T."/>
            <person name="Scott J.J."/>
            <person name="Smith C.R."/>
            <person name="Tao S."/>
            <person name="Tsutsui N.D."/>
            <person name="Viljakainen L."/>
            <person name="Wissler L."/>
            <person name="Yandell M.D."/>
            <person name="Zimmer F."/>
            <person name="Taylor J."/>
            <person name="Slater S.C."/>
            <person name="Clifton S.W."/>
            <person name="Warren W.C."/>
            <person name="Elsik C.G."/>
            <person name="Smith C.D."/>
            <person name="Weinstock G.M."/>
            <person name="Gerardo N.M."/>
            <person name="Currie C.R."/>
        </authorList>
    </citation>
    <scope>NUCLEOTIDE SEQUENCE [LARGE SCALE GENOMIC DNA]</scope>
</reference>
<dbReference type="GO" id="GO:0035325">
    <property type="term" value="F:Toll-like receptor binding"/>
    <property type="evidence" value="ECO:0007669"/>
    <property type="project" value="TreeGrafter"/>
</dbReference>
<dbReference type="OrthoDB" id="10037120at2759"/>
<dbReference type="PANTHER" id="PTHR15079">
    <property type="entry name" value="MYD88"/>
    <property type="match status" value="1"/>
</dbReference>
<dbReference type="GO" id="GO:0005886">
    <property type="term" value="C:plasma membrane"/>
    <property type="evidence" value="ECO:0007669"/>
    <property type="project" value="TreeGrafter"/>
</dbReference>
<dbReference type="GO" id="GO:0070976">
    <property type="term" value="F:TIR domain binding"/>
    <property type="evidence" value="ECO:0007669"/>
    <property type="project" value="InterPro"/>
</dbReference>